<evidence type="ECO:0000256" key="5">
    <source>
        <dbReference type="ARBA" id="ARBA00023136"/>
    </source>
</evidence>
<comment type="caution">
    <text evidence="10">The sequence shown here is derived from an EMBL/GenBank/DDBJ whole genome shotgun (WGS) entry which is preliminary data.</text>
</comment>
<proteinExistence type="predicted"/>
<evidence type="ECO:0000256" key="4">
    <source>
        <dbReference type="ARBA" id="ARBA00023040"/>
    </source>
</evidence>
<gene>
    <name evidence="10" type="ORF">CUNI_LOCUS13162</name>
</gene>
<dbReference type="GO" id="GO:0004930">
    <property type="term" value="F:G protein-coupled receptor activity"/>
    <property type="evidence" value="ECO:0007669"/>
    <property type="project" value="UniProtKB-KW"/>
</dbReference>
<dbReference type="SUPFAM" id="SSF81321">
    <property type="entry name" value="Family A G protein-coupled receptor-like"/>
    <property type="match status" value="1"/>
</dbReference>
<dbReference type="Proteomes" id="UP000678393">
    <property type="component" value="Unassembled WGS sequence"/>
</dbReference>
<evidence type="ECO:0000256" key="6">
    <source>
        <dbReference type="ARBA" id="ARBA00023170"/>
    </source>
</evidence>
<keyword evidence="7" id="KW-0807">Transducer</keyword>
<keyword evidence="5 8" id="KW-0472">Membrane</keyword>
<dbReference type="PROSITE" id="PS50262">
    <property type="entry name" value="G_PROTEIN_RECEP_F1_2"/>
    <property type="match status" value="1"/>
</dbReference>
<evidence type="ECO:0000256" key="7">
    <source>
        <dbReference type="ARBA" id="ARBA00023224"/>
    </source>
</evidence>
<evidence type="ECO:0000256" key="1">
    <source>
        <dbReference type="ARBA" id="ARBA00004141"/>
    </source>
</evidence>
<dbReference type="PANTHER" id="PTHR24243">
    <property type="entry name" value="G-PROTEIN COUPLED RECEPTOR"/>
    <property type="match status" value="1"/>
</dbReference>
<keyword evidence="6" id="KW-0675">Receptor</keyword>
<dbReference type="PRINTS" id="PR00237">
    <property type="entry name" value="GPCRRHODOPSN"/>
</dbReference>
<keyword evidence="3 8" id="KW-1133">Transmembrane helix</keyword>
<evidence type="ECO:0000313" key="10">
    <source>
        <dbReference type="EMBL" id="CAG5127604.1"/>
    </source>
</evidence>
<evidence type="ECO:0000313" key="11">
    <source>
        <dbReference type="Proteomes" id="UP000678393"/>
    </source>
</evidence>
<keyword evidence="2 8" id="KW-0812">Transmembrane</keyword>
<protein>
    <recommendedName>
        <fullName evidence="9">G-protein coupled receptors family 1 profile domain-containing protein</fullName>
    </recommendedName>
</protein>
<feature type="transmembrane region" description="Helical" evidence="8">
    <location>
        <begin position="16"/>
        <end position="40"/>
    </location>
</feature>
<evidence type="ECO:0000256" key="3">
    <source>
        <dbReference type="ARBA" id="ARBA00022989"/>
    </source>
</evidence>
<dbReference type="OrthoDB" id="10036964at2759"/>
<dbReference type="Pfam" id="PF00001">
    <property type="entry name" value="7tm_1"/>
    <property type="match status" value="1"/>
</dbReference>
<keyword evidence="11" id="KW-1185">Reference proteome</keyword>
<dbReference type="EMBL" id="CAJHNH020002746">
    <property type="protein sequence ID" value="CAG5127604.1"/>
    <property type="molecule type" value="Genomic_DNA"/>
</dbReference>
<dbReference type="AlphaFoldDB" id="A0A8S3ZDC1"/>
<name>A0A8S3ZDC1_9EUPU</name>
<comment type="subcellular location">
    <subcellularLocation>
        <location evidence="1">Membrane</location>
        <topology evidence="1">Multi-pass membrane protein</topology>
    </subcellularLocation>
</comment>
<dbReference type="PANTHER" id="PTHR24243:SF233">
    <property type="entry name" value="THYROTROPIN-RELEASING HORMONE RECEPTOR"/>
    <property type="match status" value="1"/>
</dbReference>
<feature type="domain" description="G-protein coupled receptors family 1 profile" evidence="9">
    <location>
        <begin position="1"/>
        <end position="79"/>
    </location>
</feature>
<evidence type="ECO:0000256" key="8">
    <source>
        <dbReference type="SAM" id="Phobius"/>
    </source>
</evidence>
<reference evidence="10" key="1">
    <citation type="submission" date="2021-04" db="EMBL/GenBank/DDBJ databases">
        <authorList>
            <consortium name="Molecular Ecology Group"/>
        </authorList>
    </citation>
    <scope>NUCLEOTIDE SEQUENCE</scope>
</reference>
<organism evidence="10 11">
    <name type="scientific">Candidula unifasciata</name>
    <dbReference type="NCBI Taxonomy" id="100452"/>
    <lineage>
        <taxon>Eukaryota</taxon>
        <taxon>Metazoa</taxon>
        <taxon>Spiralia</taxon>
        <taxon>Lophotrochozoa</taxon>
        <taxon>Mollusca</taxon>
        <taxon>Gastropoda</taxon>
        <taxon>Heterobranchia</taxon>
        <taxon>Euthyneura</taxon>
        <taxon>Panpulmonata</taxon>
        <taxon>Eupulmonata</taxon>
        <taxon>Stylommatophora</taxon>
        <taxon>Helicina</taxon>
        <taxon>Helicoidea</taxon>
        <taxon>Geomitridae</taxon>
        <taxon>Candidula</taxon>
    </lineage>
</organism>
<evidence type="ECO:0000256" key="2">
    <source>
        <dbReference type="ARBA" id="ARBA00022692"/>
    </source>
</evidence>
<dbReference type="InterPro" id="IPR000276">
    <property type="entry name" value="GPCR_Rhodpsn"/>
</dbReference>
<dbReference type="InterPro" id="IPR017452">
    <property type="entry name" value="GPCR_Rhodpsn_7TM"/>
</dbReference>
<evidence type="ECO:0000259" key="9">
    <source>
        <dbReference type="PROSITE" id="PS50262"/>
    </source>
</evidence>
<dbReference type="Gene3D" id="1.20.1070.10">
    <property type="entry name" value="Rhodopsin 7-helix transmembrane proteins"/>
    <property type="match status" value="1"/>
</dbReference>
<dbReference type="GO" id="GO:0005886">
    <property type="term" value="C:plasma membrane"/>
    <property type="evidence" value="ECO:0007669"/>
    <property type="project" value="TreeGrafter"/>
</dbReference>
<accession>A0A8S3ZDC1</accession>
<keyword evidence="4" id="KW-0297">G-protein coupled receptor</keyword>
<feature type="transmembrane region" description="Helical" evidence="8">
    <location>
        <begin position="60"/>
        <end position="82"/>
    </location>
</feature>
<sequence>MTETAKSLSQQNRKQLVALLVGIIILFFVCLLPFRLMALWETFFPNDSVLQVGAESYLNIIYFCRLLVYVNSAGNPIIYNLVSTKFRRAFQKVLRLYCCCCRKRLVLNRQAISVTSSHGTRLTTMSHYTAIRQEQQDTCRRVQDTCRTAHAV</sequence>